<gene>
    <name evidence="2" type="ORF">PoB_007407000</name>
</gene>
<feature type="transmembrane region" description="Helical" evidence="1">
    <location>
        <begin position="6"/>
        <end position="26"/>
    </location>
</feature>
<dbReference type="AlphaFoldDB" id="A0AAV4DU52"/>
<keyword evidence="1" id="KW-0812">Transmembrane</keyword>
<sequence>MLPWRVLRYPVVFGSCLMAYFGAFSFRRTYFKSDVEEARDKNISRAQTDHIKLEATQQKVRMELAHDKAQIQK</sequence>
<protein>
    <recommendedName>
        <fullName evidence="4">ATP synthase subunit e, mitochondrial</fullName>
    </recommendedName>
</protein>
<evidence type="ECO:0000313" key="3">
    <source>
        <dbReference type="Proteomes" id="UP000735302"/>
    </source>
</evidence>
<accession>A0AAV4DU52</accession>
<name>A0AAV4DU52_9GAST</name>
<proteinExistence type="predicted"/>
<evidence type="ECO:0008006" key="4">
    <source>
        <dbReference type="Google" id="ProtNLM"/>
    </source>
</evidence>
<keyword evidence="1" id="KW-0472">Membrane</keyword>
<organism evidence="2 3">
    <name type="scientific">Plakobranchus ocellatus</name>
    <dbReference type="NCBI Taxonomy" id="259542"/>
    <lineage>
        <taxon>Eukaryota</taxon>
        <taxon>Metazoa</taxon>
        <taxon>Spiralia</taxon>
        <taxon>Lophotrochozoa</taxon>
        <taxon>Mollusca</taxon>
        <taxon>Gastropoda</taxon>
        <taxon>Heterobranchia</taxon>
        <taxon>Euthyneura</taxon>
        <taxon>Panpulmonata</taxon>
        <taxon>Sacoglossa</taxon>
        <taxon>Placobranchoidea</taxon>
        <taxon>Plakobranchidae</taxon>
        <taxon>Plakobranchus</taxon>
    </lineage>
</organism>
<evidence type="ECO:0000256" key="1">
    <source>
        <dbReference type="SAM" id="Phobius"/>
    </source>
</evidence>
<dbReference type="Proteomes" id="UP000735302">
    <property type="component" value="Unassembled WGS sequence"/>
</dbReference>
<comment type="caution">
    <text evidence="2">The sequence shown here is derived from an EMBL/GenBank/DDBJ whole genome shotgun (WGS) entry which is preliminary data.</text>
</comment>
<keyword evidence="3" id="KW-1185">Reference proteome</keyword>
<reference evidence="2 3" key="1">
    <citation type="journal article" date="2021" name="Elife">
        <title>Chloroplast acquisition without the gene transfer in kleptoplastic sea slugs, Plakobranchus ocellatus.</title>
        <authorList>
            <person name="Maeda T."/>
            <person name="Takahashi S."/>
            <person name="Yoshida T."/>
            <person name="Shimamura S."/>
            <person name="Takaki Y."/>
            <person name="Nagai Y."/>
            <person name="Toyoda A."/>
            <person name="Suzuki Y."/>
            <person name="Arimoto A."/>
            <person name="Ishii H."/>
            <person name="Satoh N."/>
            <person name="Nishiyama T."/>
            <person name="Hasebe M."/>
            <person name="Maruyama T."/>
            <person name="Minagawa J."/>
            <person name="Obokata J."/>
            <person name="Shigenobu S."/>
        </authorList>
    </citation>
    <scope>NUCLEOTIDE SEQUENCE [LARGE SCALE GENOMIC DNA]</scope>
</reference>
<dbReference type="EMBL" id="BLXT01008339">
    <property type="protein sequence ID" value="GFO47565.1"/>
    <property type="molecule type" value="Genomic_DNA"/>
</dbReference>
<evidence type="ECO:0000313" key="2">
    <source>
        <dbReference type="EMBL" id="GFO47565.1"/>
    </source>
</evidence>
<keyword evidence="1" id="KW-1133">Transmembrane helix</keyword>